<dbReference type="InterPro" id="IPR037066">
    <property type="entry name" value="Plug_dom_sf"/>
</dbReference>
<evidence type="ECO:0000256" key="9">
    <source>
        <dbReference type="ARBA" id="ARBA00023237"/>
    </source>
</evidence>
<feature type="domain" description="TonB-dependent receptor plug" evidence="15">
    <location>
        <begin position="205"/>
        <end position="331"/>
    </location>
</feature>
<gene>
    <name evidence="16" type="ORF">SAMN04488101_102234</name>
</gene>
<feature type="domain" description="Secretin/TonB short N-terminal" evidence="14">
    <location>
        <begin position="48"/>
        <end position="95"/>
    </location>
</feature>
<evidence type="ECO:0000256" key="12">
    <source>
        <dbReference type="SAM" id="SignalP"/>
    </source>
</evidence>
<keyword evidence="8 10" id="KW-0472">Membrane</keyword>
<organism evidence="16 17">
    <name type="scientific">Pedobacter nyackensis</name>
    <dbReference type="NCBI Taxonomy" id="475255"/>
    <lineage>
        <taxon>Bacteria</taxon>
        <taxon>Pseudomonadati</taxon>
        <taxon>Bacteroidota</taxon>
        <taxon>Sphingobacteriia</taxon>
        <taxon>Sphingobacteriales</taxon>
        <taxon>Sphingobacteriaceae</taxon>
        <taxon>Pedobacter</taxon>
    </lineage>
</organism>
<proteinExistence type="inferred from homology"/>
<keyword evidence="7 11" id="KW-0798">TonB box</keyword>
<dbReference type="NCBIfam" id="TIGR04057">
    <property type="entry name" value="SusC_RagA_signa"/>
    <property type="match status" value="1"/>
</dbReference>
<dbReference type="NCBIfam" id="TIGR04056">
    <property type="entry name" value="OMP_RagA_SusC"/>
    <property type="match status" value="1"/>
</dbReference>
<evidence type="ECO:0000256" key="5">
    <source>
        <dbReference type="ARBA" id="ARBA00022692"/>
    </source>
</evidence>
<dbReference type="Gene3D" id="2.170.130.10">
    <property type="entry name" value="TonB-dependent receptor, plug domain"/>
    <property type="match status" value="1"/>
</dbReference>
<dbReference type="InterPro" id="IPR036942">
    <property type="entry name" value="Beta-barrel_TonB_sf"/>
</dbReference>
<evidence type="ECO:0000256" key="11">
    <source>
        <dbReference type="RuleBase" id="RU003357"/>
    </source>
</evidence>
<keyword evidence="4" id="KW-0406">Ion transport</keyword>
<keyword evidence="12" id="KW-0732">Signal</keyword>
<keyword evidence="3 10" id="KW-1134">Transmembrane beta strand</keyword>
<dbReference type="Gene3D" id="2.40.170.20">
    <property type="entry name" value="TonB-dependent receptor, beta-barrel domain"/>
    <property type="match status" value="1"/>
</dbReference>
<dbReference type="InterPro" id="IPR011662">
    <property type="entry name" value="Secretin/TonB_short_N"/>
</dbReference>
<dbReference type="InterPro" id="IPR023997">
    <property type="entry name" value="TonB-dep_OMP_SusC/RagA_CS"/>
</dbReference>
<evidence type="ECO:0000256" key="6">
    <source>
        <dbReference type="ARBA" id="ARBA00023004"/>
    </source>
</evidence>
<evidence type="ECO:0000256" key="1">
    <source>
        <dbReference type="ARBA" id="ARBA00004571"/>
    </source>
</evidence>
<keyword evidence="5 10" id="KW-0812">Transmembrane</keyword>
<dbReference type="Proteomes" id="UP000192678">
    <property type="component" value="Unassembled WGS sequence"/>
</dbReference>
<evidence type="ECO:0000256" key="7">
    <source>
        <dbReference type="ARBA" id="ARBA00023077"/>
    </source>
</evidence>
<evidence type="ECO:0000313" key="16">
    <source>
        <dbReference type="EMBL" id="SMC69670.1"/>
    </source>
</evidence>
<evidence type="ECO:0000256" key="3">
    <source>
        <dbReference type="ARBA" id="ARBA00022452"/>
    </source>
</evidence>
<dbReference type="InterPro" id="IPR023996">
    <property type="entry name" value="TonB-dep_OMP_SusC/RagA"/>
</dbReference>
<dbReference type="Pfam" id="PF07660">
    <property type="entry name" value="STN"/>
    <property type="match status" value="1"/>
</dbReference>
<evidence type="ECO:0000256" key="8">
    <source>
        <dbReference type="ARBA" id="ARBA00023136"/>
    </source>
</evidence>
<keyword evidence="9 10" id="KW-0998">Cell outer membrane</keyword>
<dbReference type="GO" id="GO:0006826">
    <property type="term" value="P:iron ion transport"/>
    <property type="evidence" value="ECO:0007669"/>
    <property type="project" value="UniProtKB-KW"/>
</dbReference>
<dbReference type="InterPro" id="IPR039426">
    <property type="entry name" value="TonB-dep_rcpt-like"/>
</dbReference>
<feature type="signal peptide" evidence="12">
    <location>
        <begin position="1"/>
        <end position="17"/>
    </location>
</feature>
<comment type="subcellular location">
    <subcellularLocation>
        <location evidence="1 10">Cell outer membrane</location>
        <topology evidence="1 10">Multi-pass membrane protein</topology>
    </subcellularLocation>
</comment>
<protein>
    <submittedName>
        <fullName evidence="16">TonB-linked outer membrane protein, SusC/RagA family</fullName>
    </submittedName>
</protein>
<keyword evidence="6" id="KW-0408">Iron</keyword>
<evidence type="ECO:0000256" key="2">
    <source>
        <dbReference type="ARBA" id="ARBA00022448"/>
    </source>
</evidence>
<evidence type="ECO:0000256" key="10">
    <source>
        <dbReference type="PROSITE-ProRule" id="PRU01360"/>
    </source>
</evidence>
<feature type="domain" description="TonB-dependent receptor-like beta-barrel" evidence="13">
    <location>
        <begin position="478"/>
        <end position="835"/>
    </location>
</feature>
<comment type="similarity">
    <text evidence="10 11">Belongs to the TonB-dependent receptor family.</text>
</comment>
<evidence type="ECO:0000259" key="14">
    <source>
        <dbReference type="Pfam" id="PF07660"/>
    </source>
</evidence>
<evidence type="ECO:0000256" key="4">
    <source>
        <dbReference type="ARBA" id="ARBA00022496"/>
    </source>
</evidence>
<dbReference type="STRING" id="475255.SAMN04488101_102234"/>
<dbReference type="AlphaFoldDB" id="A0A1W2BA64"/>
<dbReference type="GO" id="GO:0009279">
    <property type="term" value="C:cell outer membrane"/>
    <property type="evidence" value="ECO:0007669"/>
    <property type="project" value="UniProtKB-SubCell"/>
</dbReference>
<dbReference type="PROSITE" id="PS52016">
    <property type="entry name" value="TONB_DEPENDENT_REC_3"/>
    <property type="match status" value="1"/>
</dbReference>
<name>A0A1W2BA64_9SPHI</name>
<dbReference type="EMBL" id="FWYB01000002">
    <property type="protein sequence ID" value="SMC69670.1"/>
    <property type="molecule type" value="Genomic_DNA"/>
</dbReference>
<dbReference type="RefSeq" id="WP_235005239.1">
    <property type="nucleotide sequence ID" value="NZ_FWYB01000002.1"/>
</dbReference>
<evidence type="ECO:0000313" key="17">
    <source>
        <dbReference type="Proteomes" id="UP000192678"/>
    </source>
</evidence>
<keyword evidence="4" id="KW-0410">Iron transport</keyword>
<dbReference type="SUPFAM" id="SSF49464">
    <property type="entry name" value="Carboxypeptidase regulatory domain-like"/>
    <property type="match status" value="1"/>
</dbReference>
<feature type="chain" id="PRO_5012122314" evidence="12">
    <location>
        <begin position="18"/>
        <end position="1068"/>
    </location>
</feature>
<sequence length="1068" mass="118546">MRLTISLLIMGCLAVQASGYAQKVNLSVRNAGIESVCLDIKKQTGFFFLYDAAVLKKSGTVSLELKNADLKDALKQMTSGKALAYKIIDQTVIISEANTSNPTTLEDIIVKGTIRSKEGPGQSDSTLPGVVITVKGTKKAVASSSDGTYAIQAPANGTLVFSMIGYGTKEIAINGNKTIDAVMVEAAGELNEVIVTAYGTSEKKENQIGSAFQVTSKELARKPLDRIDKLLEGLVPGLQFGVQDGADNTSSNRTRYQTTIRGEASFGASTEPLWVLDGIPLNTGSENNLIPGVNTSISPLTYLNPNDIESVVVLKDATATSIYGADGSNGVILITTKRGIAGKRTLNYSLRTGINLLNNNRFHVLDGNEYRELYKESYRNNPALDQTKDLDQLLGPTSTDWYDVYFRNGITMQHDLSFSGGYKNTRYYVSGAYYNNEPIMMKNRTQRLSSRINIDQKVNKSIDLFLRVGASHNINNMFNPGDTYYNNRPVDSPYNPDGSYVMAYYNKLTDAIYNDNSQKTNVIDGSIGGTIKLLPELTYTTTNGINYNGIKEYMYSSMYAFSDRGTGEALFGKSRSFNWNSQHRLNFNKTIKQHEFSALLGAEAKSDDRESSALTGSGFDDDNIRDPNYGKKIVSTISGDEKTGLSYYGQFRYTLSNKYSLLGSFRRDGNSDFGTDVKWATFNSVGAAWTLSNEEFWKIKQINFAKLKLSYGTNGNSRIGAYKAKGIYRFTDSYTYNDGQGAIMVTGENPALSWETTYLVNGGISLGFFNKISMEVEVYQNTTKGMLDQVDVTRTTGFTYILQNVASVRNKGIEMNLTSKNIEHKNFAWSTTFNISRNRNKILKLYNNNTKVLDKTIREVGKDSKTFYLVRWAGVDPRDGAPLWYDTRGNITRSFDLTNRVTVGTSTPDFFGGMINNFQYKSFSLSAQLIYNVGGYAFSNLQRDAESDGRNLAADNQSTNLLDRWREPGDLSNIPKTVLGENANNGRNSTRFLHKKTSLRLQNVSVNYSLPEQFIKRIHLSNASVYLQADNVGFWTPYKSASDRNDYKNSFNPYPQPLVLSFGLNVSL</sequence>
<keyword evidence="17" id="KW-1185">Reference proteome</keyword>
<dbReference type="Pfam" id="PF07715">
    <property type="entry name" value="Plug"/>
    <property type="match status" value="1"/>
</dbReference>
<dbReference type="Pfam" id="PF13715">
    <property type="entry name" value="CarbopepD_reg_2"/>
    <property type="match status" value="1"/>
</dbReference>
<accession>A0A1W2BA64</accession>
<evidence type="ECO:0000259" key="15">
    <source>
        <dbReference type="Pfam" id="PF07715"/>
    </source>
</evidence>
<keyword evidence="2 10" id="KW-0813">Transport</keyword>
<dbReference type="InterPro" id="IPR012910">
    <property type="entry name" value="Plug_dom"/>
</dbReference>
<dbReference type="Pfam" id="PF00593">
    <property type="entry name" value="TonB_dep_Rec_b-barrel"/>
    <property type="match status" value="1"/>
</dbReference>
<evidence type="ECO:0000259" key="13">
    <source>
        <dbReference type="Pfam" id="PF00593"/>
    </source>
</evidence>
<reference evidence="16 17" key="1">
    <citation type="submission" date="2017-04" db="EMBL/GenBank/DDBJ databases">
        <authorList>
            <person name="Afonso C.L."/>
            <person name="Miller P.J."/>
            <person name="Scott M.A."/>
            <person name="Spackman E."/>
            <person name="Goraichik I."/>
            <person name="Dimitrov K.M."/>
            <person name="Suarez D.L."/>
            <person name="Swayne D.E."/>
        </authorList>
    </citation>
    <scope>NUCLEOTIDE SEQUENCE [LARGE SCALE GENOMIC DNA]</scope>
    <source>
        <strain evidence="16 17">DSM 19625</strain>
    </source>
</reference>
<dbReference type="InterPro" id="IPR000531">
    <property type="entry name" value="Beta-barrel_TonB"/>
</dbReference>
<dbReference type="SUPFAM" id="SSF56935">
    <property type="entry name" value="Porins"/>
    <property type="match status" value="1"/>
</dbReference>
<dbReference type="InterPro" id="IPR008969">
    <property type="entry name" value="CarboxyPept-like_regulatory"/>
</dbReference>